<accession>A0ABN9WUX1</accession>
<dbReference type="Pfam" id="PF13621">
    <property type="entry name" value="Cupin_8"/>
    <property type="match status" value="1"/>
</dbReference>
<gene>
    <name evidence="3" type="ORF">PCOR1329_LOCUS69672</name>
</gene>
<dbReference type="InterPro" id="IPR014710">
    <property type="entry name" value="RmlC-like_jellyroll"/>
</dbReference>
<keyword evidence="4" id="KW-1185">Reference proteome</keyword>
<sequence>MSACARGRRAAGWYGAWLLAHVGAAGAPAGHLEPFGSWAPGKPIKEWTSLPSPLEFFEHCQLDGGASEPVLMRGAAKGMPAMDWTSDEYLLEKFGGSKISGVEYDLKETRVGGQVPGMRVLRDFLSKYNTTDIYMVSQIPKEMRQDVKFLPFLRCGGYLDFLDVANLWIGRGGSKSVVHYDDQDNINCMFSGRKRFIFMHPKYKREFEAHPNTAKNRFGWVDADLDKNVKGYGAFFGNLDVDRVDLINLPGWSEVEYSYAELEPGDCLYIPYQWYHQAADAEL</sequence>
<dbReference type="Gene3D" id="2.60.120.10">
    <property type="entry name" value="Jelly Rolls"/>
    <property type="match status" value="1"/>
</dbReference>
<proteinExistence type="predicted"/>
<keyword evidence="1" id="KW-0732">Signal</keyword>
<comment type="caution">
    <text evidence="3">The sequence shown here is derived from an EMBL/GenBank/DDBJ whole genome shotgun (WGS) entry which is preliminary data.</text>
</comment>
<feature type="chain" id="PRO_5046105373" description="JmjC domain-containing protein" evidence="1">
    <location>
        <begin position="27"/>
        <end position="283"/>
    </location>
</feature>
<feature type="signal peptide" evidence="1">
    <location>
        <begin position="1"/>
        <end position="26"/>
    </location>
</feature>
<dbReference type="InterPro" id="IPR003347">
    <property type="entry name" value="JmjC_dom"/>
</dbReference>
<evidence type="ECO:0000313" key="4">
    <source>
        <dbReference type="Proteomes" id="UP001189429"/>
    </source>
</evidence>
<reference evidence="3" key="1">
    <citation type="submission" date="2023-10" db="EMBL/GenBank/DDBJ databases">
        <authorList>
            <person name="Chen Y."/>
            <person name="Shah S."/>
            <person name="Dougan E. K."/>
            <person name="Thang M."/>
            <person name="Chan C."/>
        </authorList>
    </citation>
    <scope>NUCLEOTIDE SEQUENCE [LARGE SCALE GENOMIC DNA]</scope>
</reference>
<dbReference type="EMBL" id="CAUYUJ010019159">
    <property type="protein sequence ID" value="CAK0889010.1"/>
    <property type="molecule type" value="Genomic_DNA"/>
</dbReference>
<dbReference type="PANTHER" id="PTHR12461:SF18">
    <property type="entry name" value="JMJC DOMAIN-CONTAINING PROTEIN"/>
    <property type="match status" value="1"/>
</dbReference>
<dbReference type="PROSITE" id="PS51184">
    <property type="entry name" value="JMJC"/>
    <property type="match status" value="1"/>
</dbReference>
<feature type="domain" description="JmjC" evidence="2">
    <location>
        <begin position="128"/>
        <end position="283"/>
    </location>
</feature>
<name>A0ABN9WUX1_9DINO</name>
<dbReference type="Proteomes" id="UP001189429">
    <property type="component" value="Unassembled WGS sequence"/>
</dbReference>
<dbReference type="SUPFAM" id="SSF51197">
    <property type="entry name" value="Clavaminate synthase-like"/>
    <property type="match status" value="1"/>
</dbReference>
<evidence type="ECO:0000256" key="1">
    <source>
        <dbReference type="SAM" id="SignalP"/>
    </source>
</evidence>
<organism evidence="3 4">
    <name type="scientific">Prorocentrum cordatum</name>
    <dbReference type="NCBI Taxonomy" id="2364126"/>
    <lineage>
        <taxon>Eukaryota</taxon>
        <taxon>Sar</taxon>
        <taxon>Alveolata</taxon>
        <taxon>Dinophyceae</taxon>
        <taxon>Prorocentrales</taxon>
        <taxon>Prorocentraceae</taxon>
        <taxon>Prorocentrum</taxon>
    </lineage>
</organism>
<evidence type="ECO:0000259" key="2">
    <source>
        <dbReference type="PROSITE" id="PS51184"/>
    </source>
</evidence>
<evidence type="ECO:0000313" key="3">
    <source>
        <dbReference type="EMBL" id="CAK0889010.1"/>
    </source>
</evidence>
<dbReference type="InterPro" id="IPR041667">
    <property type="entry name" value="Cupin_8"/>
</dbReference>
<protein>
    <recommendedName>
        <fullName evidence="2">JmjC domain-containing protein</fullName>
    </recommendedName>
</protein>
<dbReference type="PANTHER" id="PTHR12461">
    <property type="entry name" value="HYPOXIA-INDUCIBLE FACTOR 1 ALPHA INHIBITOR-RELATED"/>
    <property type="match status" value="1"/>
</dbReference>